<comment type="similarity">
    <text evidence="8">Belongs to the adenylyl cyclase class-4/guanylyl cyclase family.</text>
</comment>
<organism evidence="11 12">
    <name type="scientific">Galleria mellonella</name>
    <name type="common">Greater wax moth</name>
    <dbReference type="NCBI Taxonomy" id="7137"/>
    <lineage>
        <taxon>Eukaryota</taxon>
        <taxon>Metazoa</taxon>
        <taxon>Ecdysozoa</taxon>
        <taxon>Arthropoda</taxon>
        <taxon>Hexapoda</taxon>
        <taxon>Insecta</taxon>
        <taxon>Pterygota</taxon>
        <taxon>Neoptera</taxon>
        <taxon>Endopterygota</taxon>
        <taxon>Lepidoptera</taxon>
        <taxon>Glossata</taxon>
        <taxon>Ditrysia</taxon>
        <taxon>Pyraloidea</taxon>
        <taxon>Pyralidae</taxon>
        <taxon>Galleriinae</taxon>
        <taxon>Galleria</taxon>
    </lineage>
</organism>
<evidence type="ECO:0000256" key="4">
    <source>
        <dbReference type="ARBA" id="ARBA00022989"/>
    </source>
</evidence>
<keyword evidence="6" id="KW-0325">Glycoprotein</keyword>
<comment type="subcellular location">
    <subcellularLocation>
        <location evidence="1">Membrane</location>
    </subcellularLocation>
</comment>
<evidence type="ECO:0000259" key="10">
    <source>
        <dbReference type="PROSITE" id="PS50125"/>
    </source>
</evidence>
<dbReference type="GeneID" id="113522202"/>
<keyword evidence="3" id="KW-0547">Nucleotide-binding</keyword>
<dbReference type="Pfam" id="PF00211">
    <property type="entry name" value="Guanylate_cyc"/>
    <property type="match status" value="1"/>
</dbReference>
<keyword evidence="4 9" id="KW-1133">Transmembrane helix</keyword>
<dbReference type="Gene3D" id="3.30.70.1230">
    <property type="entry name" value="Nucleotide cyclase"/>
    <property type="match status" value="1"/>
</dbReference>
<evidence type="ECO:0000256" key="8">
    <source>
        <dbReference type="RuleBase" id="RU000405"/>
    </source>
</evidence>
<keyword evidence="5 9" id="KW-0472">Membrane</keyword>
<protein>
    <submittedName>
        <fullName evidence="12">Atrial natriuretic peptide receptor 2-like</fullName>
    </submittedName>
</protein>
<dbReference type="PROSITE" id="PS50125">
    <property type="entry name" value="GUANYLATE_CYCLASE_2"/>
    <property type="match status" value="1"/>
</dbReference>
<proteinExistence type="inferred from homology"/>
<dbReference type="InterPro" id="IPR001054">
    <property type="entry name" value="A/G_cyclase"/>
</dbReference>
<dbReference type="RefSeq" id="XP_052753348.1">
    <property type="nucleotide sequence ID" value="XM_052897388.1"/>
</dbReference>
<dbReference type="InterPro" id="IPR029787">
    <property type="entry name" value="Nucleotide_cyclase"/>
</dbReference>
<dbReference type="PANTHER" id="PTHR11920:SF501">
    <property type="entry name" value="GUANYLATE CYCLASE 32E"/>
    <property type="match status" value="1"/>
</dbReference>
<evidence type="ECO:0000313" key="11">
    <source>
        <dbReference type="Proteomes" id="UP001652740"/>
    </source>
</evidence>
<dbReference type="SUPFAM" id="SSF55073">
    <property type="entry name" value="Nucleotide cyclase"/>
    <property type="match status" value="1"/>
</dbReference>
<sequence length="453" mass="51499">MFRRLSVYKEINSVLLLYIMKSMKSVTLGLWRQISSYYELLKTMEGLSLTIMTAVHLTNVEPDQYSLATFQNYHMSMLEHLQTTLQYLQLEKMVEDIHILEQILNTYQISNIPSLMENGMPFTKDELILYTKKLHQHMHSLKNVQLRLWAAVKATARQDVWSARQTLAVGIVIFIIVLLASPVLVLLLRHIVQTIETFARSIDTSTQKLMAEKQKSDLLLSRMLPLPVLRRLRAQRTVPAEAFDAVTIFFSDIVGFTNISATSTPMEVINMLNMLYKLFDEKIMQYNVYKVETIGDAYMVVSGLPQRNGNRHASEIADMSLSLMRSLEGAKVPHRPQELLRVRAGVNTGPCVAGVVGTTMPRYCLFGDTINTASRMESTGEPMKIHISYTTKKALDEIGNYEIEPRGKLDVAGKGSMETFWLVGKVGGMQDESPRCLRLHDYDQNLLELIIKS</sequence>
<evidence type="ECO:0000256" key="5">
    <source>
        <dbReference type="ARBA" id="ARBA00023136"/>
    </source>
</evidence>
<dbReference type="InterPro" id="IPR018297">
    <property type="entry name" value="A/G_cyclase_CS"/>
</dbReference>
<dbReference type="PROSITE" id="PS00452">
    <property type="entry name" value="GUANYLATE_CYCLASE_1"/>
    <property type="match status" value="1"/>
</dbReference>
<dbReference type="PANTHER" id="PTHR11920">
    <property type="entry name" value="GUANYLYL CYCLASE"/>
    <property type="match status" value="1"/>
</dbReference>
<name>A0ABM3MPR2_GALME</name>
<dbReference type="Gene3D" id="6.10.250.780">
    <property type="match status" value="1"/>
</dbReference>
<gene>
    <name evidence="12" type="primary">LOC113522202</name>
</gene>
<feature type="transmembrane region" description="Helical" evidence="9">
    <location>
        <begin position="167"/>
        <end position="188"/>
    </location>
</feature>
<evidence type="ECO:0000313" key="12">
    <source>
        <dbReference type="RefSeq" id="XP_052753348.1"/>
    </source>
</evidence>
<keyword evidence="7 8" id="KW-0456">Lyase</keyword>
<dbReference type="Proteomes" id="UP001652740">
    <property type="component" value="Unplaced"/>
</dbReference>
<dbReference type="CDD" id="cd07302">
    <property type="entry name" value="CHD"/>
    <property type="match status" value="1"/>
</dbReference>
<evidence type="ECO:0000256" key="9">
    <source>
        <dbReference type="SAM" id="Phobius"/>
    </source>
</evidence>
<dbReference type="SMART" id="SM00044">
    <property type="entry name" value="CYCc"/>
    <property type="match status" value="1"/>
</dbReference>
<reference evidence="12" key="1">
    <citation type="submission" date="2025-08" db="UniProtKB">
        <authorList>
            <consortium name="RefSeq"/>
        </authorList>
    </citation>
    <scope>IDENTIFICATION</scope>
    <source>
        <tissue evidence="12">Whole larvae</tissue>
    </source>
</reference>
<evidence type="ECO:0000256" key="3">
    <source>
        <dbReference type="ARBA" id="ARBA00022741"/>
    </source>
</evidence>
<feature type="domain" description="Guanylate cyclase" evidence="10">
    <location>
        <begin position="247"/>
        <end position="377"/>
    </location>
</feature>
<keyword evidence="11" id="KW-1185">Reference proteome</keyword>
<evidence type="ECO:0000256" key="7">
    <source>
        <dbReference type="ARBA" id="ARBA00023239"/>
    </source>
</evidence>
<dbReference type="InterPro" id="IPR050401">
    <property type="entry name" value="Cyclic_nucleotide_synthase"/>
</dbReference>
<accession>A0ABM3MPR2</accession>
<evidence type="ECO:0000256" key="1">
    <source>
        <dbReference type="ARBA" id="ARBA00004370"/>
    </source>
</evidence>
<evidence type="ECO:0000256" key="2">
    <source>
        <dbReference type="ARBA" id="ARBA00022692"/>
    </source>
</evidence>
<evidence type="ECO:0000256" key="6">
    <source>
        <dbReference type="ARBA" id="ARBA00023180"/>
    </source>
</evidence>
<keyword evidence="2 9" id="KW-0812">Transmembrane</keyword>